<evidence type="ECO:0000313" key="3">
    <source>
        <dbReference type="EMBL" id="KIW86355.1"/>
    </source>
</evidence>
<feature type="compositionally biased region" description="Polar residues" evidence="1">
    <location>
        <begin position="158"/>
        <end position="167"/>
    </location>
</feature>
<dbReference type="Pfam" id="PF04749">
    <property type="entry name" value="PLAC8"/>
    <property type="match status" value="1"/>
</dbReference>
<dbReference type="EMBL" id="KN846969">
    <property type="protein sequence ID" value="KIW86355.1"/>
    <property type="molecule type" value="Genomic_DNA"/>
</dbReference>
<dbReference type="STRING" id="1442368.A0A0D2H673"/>
<reference evidence="3 4" key="1">
    <citation type="submission" date="2015-01" db="EMBL/GenBank/DDBJ databases">
        <title>The Genome Sequence of Fonsecaea pedrosoi CBS 271.37.</title>
        <authorList>
            <consortium name="The Broad Institute Genomics Platform"/>
            <person name="Cuomo C."/>
            <person name="de Hoog S."/>
            <person name="Gorbushina A."/>
            <person name="Stielow B."/>
            <person name="Teixiera M."/>
            <person name="Abouelleil A."/>
            <person name="Chapman S.B."/>
            <person name="Priest M."/>
            <person name="Young S.K."/>
            <person name="Wortman J."/>
            <person name="Nusbaum C."/>
            <person name="Birren B."/>
        </authorList>
    </citation>
    <scope>NUCLEOTIDE SEQUENCE [LARGE SCALE GENOMIC DNA]</scope>
    <source>
        <strain evidence="3 4">CBS 271.37</strain>
    </source>
</reference>
<protein>
    <recommendedName>
        <fullName evidence="5">PLAC8-domain-containing protein</fullName>
    </recommendedName>
</protein>
<dbReference type="GeneID" id="25301241"/>
<dbReference type="NCBIfam" id="TIGR01571">
    <property type="entry name" value="A_thal_Cys_rich"/>
    <property type="match status" value="1"/>
</dbReference>
<keyword evidence="2" id="KW-0472">Membrane</keyword>
<feature type="region of interest" description="Disordered" evidence="1">
    <location>
        <begin position="133"/>
        <end position="167"/>
    </location>
</feature>
<gene>
    <name evidence="3" type="ORF">Z517_01751</name>
</gene>
<dbReference type="PANTHER" id="PTHR15907">
    <property type="entry name" value="DUF614 FAMILY PROTEIN-RELATED"/>
    <property type="match status" value="1"/>
</dbReference>
<keyword evidence="2" id="KW-0812">Transmembrane</keyword>
<dbReference type="Proteomes" id="UP000053029">
    <property type="component" value="Unassembled WGS sequence"/>
</dbReference>
<dbReference type="VEuPathDB" id="FungiDB:Z517_01751"/>
<proteinExistence type="predicted"/>
<feature type="region of interest" description="Disordered" evidence="1">
    <location>
        <begin position="317"/>
        <end position="347"/>
    </location>
</feature>
<keyword evidence="4" id="KW-1185">Reference proteome</keyword>
<dbReference type="HOGENOM" id="CLU_050253_0_0_1"/>
<keyword evidence="2" id="KW-1133">Transmembrane helix</keyword>
<dbReference type="RefSeq" id="XP_013290163.1">
    <property type="nucleotide sequence ID" value="XM_013434709.1"/>
</dbReference>
<dbReference type="AlphaFoldDB" id="A0A0D2H673"/>
<dbReference type="OrthoDB" id="1045822at2759"/>
<feature type="transmembrane region" description="Helical" evidence="2">
    <location>
        <begin position="246"/>
        <end position="272"/>
    </location>
</feature>
<evidence type="ECO:0000313" key="4">
    <source>
        <dbReference type="Proteomes" id="UP000053029"/>
    </source>
</evidence>
<feature type="region of interest" description="Disordered" evidence="1">
    <location>
        <begin position="1"/>
        <end position="23"/>
    </location>
</feature>
<dbReference type="InterPro" id="IPR006461">
    <property type="entry name" value="PLAC_motif_containing"/>
</dbReference>
<accession>A0A0D2H673</accession>
<sequence length="347" mass="37879">MKTYEYPRVRPPTSLQPPQQSADNRFSWMTTSADEENRVGAKRQTIISTQPPSQGVAQQEPPQGQIPIPSMEPQVYRDDGVPHHLHNPAVAQQQYVQAVQQPGAYTSQPYPAHVPLHQPPQTQNLQYSIPSLPQPPEPAKQSTIPENEPTGHIVPDTNPLTPTNRKPNRASTNMAIVPPAADAAHFSAHVFTPSPQSIKGGSWQHSFCSCAEPSTCLTGLFCPCIVYGKTQYRLGLRDERKDPTNMLGYTALNGSCIAFGLLCGVNGILAAIQHTRVRKTYTMSNEAGNVAGDCVKGICCCCCVVAQDEKEVKFREEQVRKPTGSGARTEGYVPPTTMTFNPPPQAK</sequence>
<evidence type="ECO:0000256" key="1">
    <source>
        <dbReference type="SAM" id="MobiDB-lite"/>
    </source>
</evidence>
<evidence type="ECO:0008006" key="5">
    <source>
        <dbReference type="Google" id="ProtNLM"/>
    </source>
</evidence>
<organism evidence="3 4">
    <name type="scientific">Fonsecaea pedrosoi CBS 271.37</name>
    <dbReference type="NCBI Taxonomy" id="1442368"/>
    <lineage>
        <taxon>Eukaryota</taxon>
        <taxon>Fungi</taxon>
        <taxon>Dikarya</taxon>
        <taxon>Ascomycota</taxon>
        <taxon>Pezizomycotina</taxon>
        <taxon>Eurotiomycetes</taxon>
        <taxon>Chaetothyriomycetidae</taxon>
        <taxon>Chaetothyriales</taxon>
        <taxon>Herpotrichiellaceae</taxon>
        <taxon>Fonsecaea</taxon>
    </lineage>
</organism>
<name>A0A0D2H673_9EURO</name>
<evidence type="ECO:0000256" key="2">
    <source>
        <dbReference type="SAM" id="Phobius"/>
    </source>
</evidence>